<evidence type="ECO:0000313" key="2">
    <source>
        <dbReference type="EMBL" id="MQR02591.1"/>
    </source>
</evidence>
<proteinExistence type="predicted"/>
<dbReference type="AlphaFoldDB" id="A0A843YZ71"/>
<dbReference type="PROSITE" id="PS51186">
    <property type="entry name" value="GNAT"/>
    <property type="match status" value="1"/>
</dbReference>
<dbReference type="Pfam" id="PF13302">
    <property type="entry name" value="Acetyltransf_3"/>
    <property type="match status" value="1"/>
</dbReference>
<reference evidence="2 3" key="1">
    <citation type="submission" date="2019-10" db="EMBL/GenBank/DDBJ databases">
        <title>Glaciimonas soli sp. nov., a psychrophilic bacterium isolated from the forest soil of a high elevation mountain in Taiwan.</title>
        <authorList>
            <person name="Wang L.-T."/>
            <person name="Shieh W.Y."/>
        </authorList>
    </citation>
    <scope>NUCLEOTIDE SEQUENCE [LARGE SCALE GENOMIC DNA]</scope>
    <source>
        <strain evidence="2 3">GS1</strain>
    </source>
</reference>
<dbReference type="GO" id="GO:0016747">
    <property type="term" value="F:acyltransferase activity, transferring groups other than amino-acyl groups"/>
    <property type="evidence" value="ECO:0007669"/>
    <property type="project" value="InterPro"/>
</dbReference>
<dbReference type="RefSeq" id="WP_153236222.1">
    <property type="nucleotide sequence ID" value="NZ_WINI01000010.1"/>
</dbReference>
<comment type="caution">
    <text evidence="2">The sequence shown here is derived from an EMBL/GenBank/DDBJ whole genome shotgun (WGS) entry which is preliminary data.</text>
</comment>
<dbReference type="Gene3D" id="3.40.630.30">
    <property type="match status" value="1"/>
</dbReference>
<protein>
    <submittedName>
        <fullName evidence="2">GNAT family N-acetyltransferase</fullName>
    </submittedName>
</protein>
<dbReference type="SUPFAM" id="SSF55729">
    <property type="entry name" value="Acyl-CoA N-acyltransferases (Nat)"/>
    <property type="match status" value="1"/>
</dbReference>
<evidence type="ECO:0000259" key="1">
    <source>
        <dbReference type="PROSITE" id="PS51186"/>
    </source>
</evidence>
<dbReference type="EMBL" id="WINI01000010">
    <property type="protein sequence ID" value="MQR02591.1"/>
    <property type="molecule type" value="Genomic_DNA"/>
</dbReference>
<accession>A0A843YZ71</accession>
<dbReference type="InterPro" id="IPR000182">
    <property type="entry name" value="GNAT_dom"/>
</dbReference>
<gene>
    <name evidence="2" type="ORF">GEV47_18095</name>
</gene>
<feature type="domain" description="N-acetyltransferase" evidence="1">
    <location>
        <begin position="14"/>
        <end position="177"/>
    </location>
</feature>
<dbReference type="OrthoDB" id="8221510at2"/>
<evidence type="ECO:0000313" key="3">
    <source>
        <dbReference type="Proteomes" id="UP000451565"/>
    </source>
</evidence>
<dbReference type="InterPro" id="IPR016181">
    <property type="entry name" value="Acyl_CoA_acyltransferase"/>
</dbReference>
<sequence>MEVMSKQTATEPILSVRRIQLEDIPPIVNYWTSASDAHLERMGSDKTKLPNATQFQTDLQHIYDTPDQEAKTFYSIWLVNNQAIGFSSLKNIAYGESGEMHLHIWNGDFRGKGYGPRLFCLSVLDFYKRFKLKKLKCEPRASNPLPNRMLQKIGFPLIDSFVGASSEISLVVELNRYDLPIGIAERYLANVRPPVIQE</sequence>
<keyword evidence="3" id="KW-1185">Reference proteome</keyword>
<organism evidence="2 3">
    <name type="scientific">Glaciimonas soli</name>
    <dbReference type="NCBI Taxonomy" id="2590999"/>
    <lineage>
        <taxon>Bacteria</taxon>
        <taxon>Pseudomonadati</taxon>
        <taxon>Pseudomonadota</taxon>
        <taxon>Betaproteobacteria</taxon>
        <taxon>Burkholderiales</taxon>
        <taxon>Oxalobacteraceae</taxon>
        <taxon>Glaciimonas</taxon>
    </lineage>
</organism>
<keyword evidence="2" id="KW-0808">Transferase</keyword>
<name>A0A843YZ71_9BURK</name>
<dbReference type="Proteomes" id="UP000451565">
    <property type="component" value="Unassembled WGS sequence"/>
</dbReference>